<comment type="subunit">
    <text evidence="4">Interacts with translational regulator CsrA and flagellin(s).</text>
</comment>
<dbReference type="Proteomes" id="UP000249260">
    <property type="component" value="Unassembled WGS sequence"/>
</dbReference>
<dbReference type="GO" id="GO:0044780">
    <property type="term" value="P:bacterial-type flagellum assembly"/>
    <property type="evidence" value="ECO:0007669"/>
    <property type="project" value="UniProtKB-UniRule"/>
</dbReference>
<gene>
    <name evidence="4" type="primary">fliW</name>
    <name evidence="5" type="ORF">DL346_22920</name>
</gene>
<comment type="subcellular location">
    <subcellularLocation>
        <location evidence="4">Cytoplasm</location>
    </subcellularLocation>
</comment>
<comment type="function">
    <text evidence="4">Acts as an anti-CsrA protein, binds CsrA and prevents it from repressing translation of its target genes, one of which is flagellin. Binds to flagellin and participates in the assembly of the flagellum.</text>
</comment>
<comment type="caution">
    <text evidence="5">The sequence shown here is derived from an EMBL/GenBank/DDBJ whole genome shotgun (WGS) entry which is preliminary data.</text>
</comment>
<evidence type="ECO:0000313" key="5">
    <source>
        <dbReference type="EMBL" id="RAP73934.1"/>
    </source>
</evidence>
<dbReference type="InterPro" id="IPR003775">
    <property type="entry name" value="Flagellar_assembly_factor_FliW"/>
</dbReference>
<reference evidence="5 6" key="1">
    <citation type="submission" date="2018-06" db="EMBL/GenBank/DDBJ databases">
        <title>Paenibacillus montanisoli sp. nov., isolated from mountain area soil.</title>
        <authorList>
            <person name="Wu M."/>
        </authorList>
    </citation>
    <scope>NUCLEOTIDE SEQUENCE [LARGE SCALE GENOMIC DNA]</scope>
    <source>
        <strain evidence="5 6">RA17</strain>
    </source>
</reference>
<dbReference type="OrthoDB" id="9801235at2"/>
<keyword evidence="5" id="KW-0282">Flagellum</keyword>
<keyword evidence="4" id="KW-0143">Chaperone</keyword>
<sequence length="143" mass="16012">MLNFLQGRIFQLNGSILGFEDCNEFSIQVVEENPSFAYLQSLDHDYVGFLVITPFAFETDYSIDIEEKDRKLLDIEASEDVSVLTIVTTTEPFTNSTVNLLAPIILNTRNGQGKQYVLPPSSTYSTKEPLFNVVQLESGESSC</sequence>
<dbReference type="AlphaFoldDB" id="A0A328U1P4"/>
<keyword evidence="6" id="KW-1185">Reference proteome</keyword>
<dbReference type="PANTHER" id="PTHR39190:SF1">
    <property type="entry name" value="FLAGELLAR ASSEMBLY FACTOR FLIW"/>
    <property type="match status" value="1"/>
</dbReference>
<dbReference type="EMBL" id="QLUW01000005">
    <property type="protein sequence ID" value="RAP73934.1"/>
    <property type="molecule type" value="Genomic_DNA"/>
</dbReference>
<dbReference type="Pfam" id="PF02623">
    <property type="entry name" value="FliW"/>
    <property type="match status" value="1"/>
</dbReference>
<dbReference type="InterPro" id="IPR024046">
    <property type="entry name" value="Flagellar_assmbl_FliW_dom_sf"/>
</dbReference>
<dbReference type="Gene3D" id="2.30.290.10">
    <property type="entry name" value="BH3618-like"/>
    <property type="match status" value="1"/>
</dbReference>
<evidence type="ECO:0000256" key="3">
    <source>
        <dbReference type="ARBA" id="ARBA00022845"/>
    </source>
</evidence>
<keyword evidence="5" id="KW-0969">Cilium</keyword>
<name>A0A328U1P4_9BACL</name>
<dbReference type="RefSeq" id="WP_112884723.1">
    <property type="nucleotide sequence ID" value="NZ_QLUW01000005.1"/>
</dbReference>
<keyword evidence="5" id="KW-0966">Cell projection</keyword>
<dbReference type="GO" id="GO:0005737">
    <property type="term" value="C:cytoplasm"/>
    <property type="evidence" value="ECO:0007669"/>
    <property type="project" value="UniProtKB-SubCell"/>
</dbReference>
<organism evidence="5 6">
    <name type="scientific">Paenibacillus montanisoli</name>
    <dbReference type="NCBI Taxonomy" id="2081970"/>
    <lineage>
        <taxon>Bacteria</taxon>
        <taxon>Bacillati</taxon>
        <taxon>Bacillota</taxon>
        <taxon>Bacilli</taxon>
        <taxon>Bacillales</taxon>
        <taxon>Paenibacillaceae</taxon>
        <taxon>Paenibacillus</taxon>
    </lineage>
</organism>
<dbReference type="GO" id="GO:0006417">
    <property type="term" value="P:regulation of translation"/>
    <property type="evidence" value="ECO:0007669"/>
    <property type="project" value="UniProtKB-KW"/>
</dbReference>
<proteinExistence type="inferred from homology"/>
<keyword evidence="1 4" id="KW-0963">Cytoplasm</keyword>
<evidence type="ECO:0000256" key="4">
    <source>
        <dbReference type="HAMAP-Rule" id="MF_01185"/>
    </source>
</evidence>
<dbReference type="HAMAP" id="MF_01185">
    <property type="entry name" value="FliW"/>
    <property type="match status" value="1"/>
</dbReference>
<protein>
    <recommendedName>
        <fullName evidence="4">Flagellar assembly factor FliW</fullName>
    </recommendedName>
</protein>
<comment type="similarity">
    <text evidence="4">Belongs to the FliW family.</text>
</comment>
<keyword evidence="2 4" id="KW-1005">Bacterial flagellum biogenesis</keyword>
<dbReference type="SUPFAM" id="SSF141457">
    <property type="entry name" value="BH3618-like"/>
    <property type="match status" value="1"/>
</dbReference>
<evidence type="ECO:0000313" key="6">
    <source>
        <dbReference type="Proteomes" id="UP000249260"/>
    </source>
</evidence>
<evidence type="ECO:0000256" key="2">
    <source>
        <dbReference type="ARBA" id="ARBA00022795"/>
    </source>
</evidence>
<keyword evidence="3 4" id="KW-0810">Translation regulation</keyword>
<dbReference type="PANTHER" id="PTHR39190">
    <property type="entry name" value="FLAGELLAR ASSEMBLY FACTOR FLIW"/>
    <property type="match status" value="1"/>
</dbReference>
<evidence type="ECO:0000256" key="1">
    <source>
        <dbReference type="ARBA" id="ARBA00022490"/>
    </source>
</evidence>
<accession>A0A328U1P4</accession>